<dbReference type="Pfam" id="PF04800">
    <property type="entry name" value="NDUS4"/>
    <property type="match status" value="1"/>
</dbReference>
<dbReference type="GO" id="GO:0005743">
    <property type="term" value="C:mitochondrial inner membrane"/>
    <property type="evidence" value="ECO:0007669"/>
    <property type="project" value="UniProtKB-SubCell"/>
</dbReference>
<dbReference type="GO" id="GO:0022900">
    <property type="term" value="P:electron transport chain"/>
    <property type="evidence" value="ECO:0007669"/>
    <property type="project" value="InterPro"/>
</dbReference>
<protein>
    <recommendedName>
        <fullName evidence="3 11">NADH dehydrogenase [ubiquinone] iron-sulfur protein 4, mitochondrial</fullName>
    </recommendedName>
</protein>
<keyword evidence="10 11" id="KW-0472">Membrane</keyword>
<evidence type="ECO:0000313" key="13">
    <source>
        <dbReference type="Proteomes" id="UP000242188"/>
    </source>
</evidence>
<organism evidence="12 13">
    <name type="scientific">Mizuhopecten yessoensis</name>
    <name type="common">Japanese scallop</name>
    <name type="synonym">Patinopecten yessoensis</name>
    <dbReference type="NCBI Taxonomy" id="6573"/>
    <lineage>
        <taxon>Eukaryota</taxon>
        <taxon>Metazoa</taxon>
        <taxon>Spiralia</taxon>
        <taxon>Lophotrochozoa</taxon>
        <taxon>Mollusca</taxon>
        <taxon>Bivalvia</taxon>
        <taxon>Autobranchia</taxon>
        <taxon>Pteriomorphia</taxon>
        <taxon>Pectinida</taxon>
        <taxon>Pectinoidea</taxon>
        <taxon>Pectinidae</taxon>
        <taxon>Mizuhopecten</taxon>
    </lineage>
</organism>
<keyword evidence="12" id="KW-0830">Ubiquinone</keyword>
<keyword evidence="13" id="KW-1185">Reference proteome</keyword>
<comment type="subcellular location">
    <subcellularLocation>
        <location evidence="11">Mitochondrion inner membrane</location>
        <topology evidence="11">Peripheral membrane protein</topology>
        <orientation evidence="11">Matrix side</orientation>
    </subcellularLocation>
</comment>
<keyword evidence="7 11" id="KW-0809">Transit peptide</keyword>
<dbReference type="InterPro" id="IPR006885">
    <property type="entry name" value="NADH_UbQ_FeS_4_mit-like"/>
</dbReference>
<dbReference type="OrthoDB" id="3089at2759"/>
<evidence type="ECO:0000313" key="12">
    <source>
        <dbReference type="EMBL" id="OWF53985.1"/>
    </source>
</evidence>
<evidence type="ECO:0000256" key="3">
    <source>
        <dbReference type="ARBA" id="ARBA00015796"/>
    </source>
</evidence>
<evidence type="ECO:0000256" key="10">
    <source>
        <dbReference type="ARBA" id="ARBA00023136"/>
    </source>
</evidence>
<evidence type="ECO:0000256" key="1">
    <source>
        <dbReference type="ARBA" id="ARBA00003195"/>
    </source>
</evidence>
<dbReference type="Proteomes" id="UP000242188">
    <property type="component" value="Unassembled WGS sequence"/>
</dbReference>
<evidence type="ECO:0000256" key="2">
    <source>
        <dbReference type="ARBA" id="ARBA00005882"/>
    </source>
</evidence>
<proteinExistence type="inferred from homology"/>
<dbReference type="AlphaFoldDB" id="A0A210QZ98"/>
<dbReference type="Gene3D" id="3.30.160.190">
    <property type="entry name" value="atu1810 like domain"/>
    <property type="match status" value="1"/>
</dbReference>
<comment type="caution">
    <text evidence="12">The sequence shown here is derived from an EMBL/GenBank/DDBJ whole genome shotgun (WGS) entry which is preliminary data.</text>
</comment>
<keyword evidence="5 11" id="KW-0679">Respiratory chain</keyword>
<keyword evidence="6 11" id="KW-0999">Mitochondrion inner membrane</keyword>
<evidence type="ECO:0000256" key="8">
    <source>
        <dbReference type="ARBA" id="ARBA00022982"/>
    </source>
</evidence>
<comment type="similarity">
    <text evidence="2 11">Belongs to the complex I NDUFS4 subunit family.</text>
</comment>
<dbReference type="FunFam" id="3.30.160.190:FF:000001">
    <property type="entry name" value="NADH-ubiquinone oxidoreductase 21 kDa subunit mitochondrial"/>
    <property type="match status" value="1"/>
</dbReference>
<evidence type="ECO:0000256" key="7">
    <source>
        <dbReference type="ARBA" id="ARBA00022946"/>
    </source>
</evidence>
<evidence type="ECO:0000256" key="4">
    <source>
        <dbReference type="ARBA" id="ARBA00022448"/>
    </source>
</evidence>
<dbReference type="EMBL" id="NEDP02001165">
    <property type="protein sequence ID" value="OWF53985.1"/>
    <property type="molecule type" value="Genomic_DNA"/>
</dbReference>
<gene>
    <name evidence="12" type="ORF">KP79_PYT15332</name>
</gene>
<evidence type="ECO:0000256" key="9">
    <source>
        <dbReference type="ARBA" id="ARBA00023128"/>
    </source>
</evidence>
<dbReference type="InterPro" id="IPR038532">
    <property type="entry name" value="NDUFS4-like_sf"/>
</dbReference>
<evidence type="ECO:0000256" key="11">
    <source>
        <dbReference type="RuleBase" id="RU367010"/>
    </source>
</evidence>
<evidence type="ECO:0000256" key="5">
    <source>
        <dbReference type="ARBA" id="ARBA00022660"/>
    </source>
</evidence>
<dbReference type="STRING" id="6573.A0A210QZ98"/>
<evidence type="ECO:0000256" key="6">
    <source>
        <dbReference type="ARBA" id="ARBA00022792"/>
    </source>
</evidence>
<keyword evidence="4 11" id="KW-0813">Transport</keyword>
<reference evidence="12 13" key="1">
    <citation type="journal article" date="2017" name="Nat. Ecol. Evol.">
        <title>Scallop genome provides insights into evolution of bilaterian karyotype and development.</title>
        <authorList>
            <person name="Wang S."/>
            <person name="Zhang J."/>
            <person name="Jiao W."/>
            <person name="Li J."/>
            <person name="Xun X."/>
            <person name="Sun Y."/>
            <person name="Guo X."/>
            <person name="Huan P."/>
            <person name="Dong B."/>
            <person name="Zhang L."/>
            <person name="Hu X."/>
            <person name="Sun X."/>
            <person name="Wang J."/>
            <person name="Zhao C."/>
            <person name="Wang Y."/>
            <person name="Wang D."/>
            <person name="Huang X."/>
            <person name="Wang R."/>
            <person name="Lv J."/>
            <person name="Li Y."/>
            <person name="Zhang Z."/>
            <person name="Liu B."/>
            <person name="Lu W."/>
            <person name="Hui Y."/>
            <person name="Liang J."/>
            <person name="Zhou Z."/>
            <person name="Hou R."/>
            <person name="Li X."/>
            <person name="Liu Y."/>
            <person name="Li H."/>
            <person name="Ning X."/>
            <person name="Lin Y."/>
            <person name="Zhao L."/>
            <person name="Xing Q."/>
            <person name="Dou J."/>
            <person name="Li Y."/>
            <person name="Mao J."/>
            <person name="Guo H."/>
            <person name="Dou H."/>
            <person name="Li T."/>
            <person name="Mu C."/>
            <person name="Jiang W."/>
            <person name="Fu Q."/>
            <person name="Fu X."/>
            <person name="Miao Y."/>
            <person name="Liu J."/>
            <person name="Yu Q."/>
            <person name="Li R."/>
            <person name="Liao H."/>
            <person name="Li X."/>
            <person name="Kong Y."/>
            <person name="Jiang Z."/>
            <person name="Chourrout D."/>
            <person name="Li R."/>
            <person name="Bao Z."/>
        </authorList>
    </citation>
    <scope>NUCLEOTIDE SEQUENCE [LARGE SCALE GENOMIC DNA]</scope>
    <source>
        <strain evidence="12 13">PY_sf001</strain>
    </source>
</reference>
<comment type="function">
    <text evidence="1 11">Accessory subunit of the mitochondrial membrane respiratory chain NADH dehydrogenase (Complex I), that is believed not to be involved in catalysis. Complex I functions in the transfer of electrons from NADH to the respiratory chain. The immediate electron acceptor for the enzyme is believed to be ubiquinone.</text>
</comment>
<sequence length="178" mass="20366">MASLAVRSWCAKRLLPMVIPSRSCSEIRSEGLSPIEWTEDTKNIVITPAEEAELRILVKETTDLSSLSGVPEEHIKTRHVRIFSPARNAMQSGSFNTNRWSIEFDNRERWENPCMGWVSTADPLSNLNVDFINAEDAATFCEKNGWSYYIEKKQVATFKPKSYGANFSWNKRTRLTTK</sequence>
<keyword evidence="8 11" id="KW-0249">Electron transport</keyword>
<dbReference type="PANTHER" id="PTHR12219:SF8">
    <property type="entry name" value="NADH DEHYDROGENASE [UBIQUINONE] IRON-SULFUR PROTEIN 4, MITOCHONDRIAL"/>
    <property type="match status" value="1"/>
</dbReference>
<accession>A0A210QZ98</accession>
<name>A0A210QZ98_MIZYE</name>
<dbReference type="PANTHER" id="PTHR12219">
    <property type="entry name" value="NADH-UBIQUINONE OXIDOREDUCTASE"/>
    <property type="match status" value="1"/>
</dbReference>
<keyword evidence="9 11" id="KW-0496">Mitochondrion</keyword>